<evidence type="ECO:0000313" key="4">
    <source>
        <dbReference type="EMBL" id="CAK9436700.1"/>
    </source>
</evidence>
<dbReference type="RefSeq" id="XP_066826993.1">
    <property type="nucleotide sequence ID" value="XM_066975838.1"/>
</dbReference>
<evidence type="ECO:0000313" key="9">
    <source>
        <dbReference type="EMBL" id="CAK9441839.1"/>
    </source>
</evidence>
<dbReference type="EMBL" id="OZ022409">
    <property type="protein sequence ID" value="CAK9440690.1"/>
    <property type="molecule type" value="Genomic_DNA"/>
</dbReference>
<organism evidence="8 10">
    <name type="scientific">Lodderomyces beijingensis</name>
    <dbReference type="NCBI Taxonomy" id="1775926"/>
    <lineage>
        <taxon>Eukaryota</taxon>
        <taxon>Fungi</taxon>
        <taxon>Dikarya</taxon>
        <taxon>Ascomycota</taxon>
        <taxon>Saccharomycotina</taxon>
        <taxon>Pichiomycetes</taxon>
        <taxon>Debaryomycetaceae</taxon>
        <taxon>Candida/Lodderomyces clade</taxon>
        <taxon>Lodderomyces</taxon>
    </lineage>
</organism>
<evidence type="ECO:0000313" key="2">
    <source>
        <dbReference type="EMBL" id="CAK9435328.1"/>
    </source>
</evidence>
<evidence type="ECO:0000256" key="1">
    <source>
        <dbReference type="SAM" id="MobiDB-lite"/>
    </source>
</evidence>
<dbReference type="EMBL" id="OZ022406">
    <property type="protein sequence ID" value="CAK9436700.1"/>
    <property type="molecule type" value="Genomic_DNA"/>
</dbReference>
<dbReference type="EMBL" id="OZ022410">
    <property type="protein sequence ID" value="CAK9440923.1"/>
    <property type="molecule type" value="Genomic_DNA"/>
</dbReference>
<dbReference type="Proteomes" id="UP001497383">
    <property type="component" value="Chromosome 5"/>
</dbReference>
<evidence type="ECO:0000313" key="10">
    <source>
        <dbReference type="Proteomes" id="UP001497383"/>
    </source>
</evidence>
<evidence type="ECO:0000313" key="8">
    <source>
        <dbReference type="EMBL" id="CAK9440923.1"/>
    </source>
</evidence>
<dbReference type="Proteomes" id="UP001497383">
    <property type="component" value="Chromosome 7"/>
</dbReference>
<dbReference type="Proteomes" id="UP001497383">
    <property type="component" value="Chromosome 2"/>
</dbReference>
<evidence type="ECO:0000313" key="3">
    <source>
        <dbReference type="EMBL" id="CAK9436567.1"/>
    </source>
</evidence>
<reference evidence="8 10" key="1">
    <citation type="submission" date="2024-03" db="EMBL/GenBank/DDBJ databases">
        <authorList>
            <person name="Brejova B."/>
        </authorList>
    </citation>
    <scope>NUCLEOTIDE SEQUENCE [LARGE SCALE GENOMIC DNA]</scope>
    <source>
        <strain evidence="8 10">CBS 14171</strain>
    </source>
</reference>
<feature type="region of interest" description="Disordered" evidence="1">
    <location>
        <begin position="1"/>
        <end position="35"/>
    </location>
</feature>
<dbReference type="Proteomes" id="UP001497383">
    <property type="component" value="Chromosome 4"/>
</dbReference>
<keyword evidence="10" id="KW-1185">Reference proteome</keyword>
<proteinExistence type="predicted"/>
<dbReference type="EMBL" id="OZ022405">
    <property type="protein sequence ID" value="CAK9435328.1"/>
    <property type="molecule type" value="Genomic_DNA"/>
</dbReference>
<sequence length="382" mass="42152">MSPSGHKKYDSQHRGGKVDSSESSNHEHSSIDYQGLAAESAAATASAAVAAAGKRQHSMGSEVDPVTMSQALAHINNMKNPHRMKLSGEDVKLILYLIVETKPFKYVGNRSLSQTKKWEIIQNKYYDIKFREQNNTNFIVPTVRTLQRQLVAAIRKAEALRSKEAANGIDLSPHVIPETLSEIDSDEYYNFHHVTPESPQEAMERALLDLHELSDKIKQLKLESSNIVRSSFQPRGKSSPAATRLLEDSGSVSELVETYSTSAASHLEEISSLVLDQVDSLKSDVAAGGDAALGKAIGLLESVFSHANDVRSAMRKDNESVKKQITRILNDHAEAIERMKEEFSIKQLALTKELVSVLKRDLESMGNAQSSLEKLNAISEML</sequence>
<dbReference type="EMBL" id="OZ022405">
    <property type="protein sequence ID" value="CAK9436567.1"/>
    <property type="molecule type" value="Genomic_DNA"/>
</dbReference>
<protein>
    <submittedName>
        <fullName evidence="8">Uncharacterized protein</fullName>
    </submittedName>
</protein>
<accession>A0ABP0ZQY9</accession>
<evidence type="ECO:0000313" key="6">
    <source>
        <dbReference type="EMBL" id="CAK9438908.1"/>
    </source>
</evidence>
<dbReference type="EMBL" id="OZ022406">
    <property type="protein sequence ID" value="CAK9437687.1"/>
    <property type="molecule type" value="Genomic_DNA"/>
</dbReference>
<dbReference type="EMBL" id="OZ022408">
    <property type="protein sequence ID" value="CAK9438908.1"/>
    <property type="molecule type" value="Genomic_DNA"/>
</dbReference>
<dbReference type="Proteomes" id="UP001497383">
    <property type="component" value="Chromosome 1"/>
</dbReference>
<evidence type="ECO:0000313" key="7">
    <source>
        <dbReference type="EMBL" id="CAK9440690.1"/>
    </source>
</evidence>
<dbReference type="Proteomes" id="UP001497383">
    <property type="component" value="Chromosome 6"/>
</dbReference>
<gene>
    <name evidence="2" type="ORF">LODBEIA_P00550</name>
    <name evidence="3" type="ORF">LODBEIA_P11130</name>
    <name evidence="4" type="ORF">LODBEIA_P12220</name>
    <name evidence="5" type="ORF">LODBEIA_P20650</name>
    <name evidence="6" type="ORF">LODBEIA_P31320</name>
    <name evidence="7" type="ORF">LODBEIA_P46830</name>
    <name evidence="8" type="ORF">LODBEIA_P47920</name>
    <name evidence="9" type="ORF">LODBEIA_P57070</name>
</gene>
<dbReference type="GeneID" id="92205251"/>
<feature type="compositionally biased region" description="Basic and acidic residues" evidence="1">
    <location>
        <begin position="7"/>
        <end position="30"/>
    </location>
</feature>
<dbReference type="EMBL" id="OZ022411">
    <property type="protein sequence ID" value="CAK9441839.1"/>
    <property type="molecule type" value="Genomic_DNA"/>
</dbReference>
<name>A0ABP0ZQY9_9ASCO</name>
<evidence type="ECO:0000313" key="5">
    <source>
        <dbReference type="EMBL" id="CAK9437687.1"/>
    </source>
</evidence>